<feature type="chain" id="PRO_5044704899" description="15 kDa selenoprotein" evidence="1">
    <location>
        <begin position="20"/>
        <end position="79"/>
    </location>
</feature>
<dbReference type="WBParaSite" id="TREG1_36660.2">
    <property type="protein sequence ID" value="TREG1_36660.2"/>
    <property type="gene ID" value="TREG1_36660"/>
</dbReference>
<dbReference type="PANTHER" id="PTHR13077">
    <property type="entry name" value="SELENOPROTEIN F"/>
    <property type="match status" value="1"/>
</dbReference>
<sequence>MLLSDLVVYLSTLFISVYGDDRNSCALAGFTPLLKCSSCLELKKFQLQKLETSCTQCCEDENVSVVSKKYPFAELVTCS</sequence>
<keyword evidence="1" id="KW-0732">Signal</keyword>
<dbReference type="AlphaFoldDB" id="A0AA85JPK3"/>
<dbReference type="GO" id="GO:0005788">
    <property type="term" value="C:endoplasmic reticulum lumen"/>
    <property type="evidence" value="ECO:0007669"/>
    <property type="project" value="TreeGrafter"/>
</dbReference>
<dbReference type="WBParaSite" id="TREG1_36660.3">
    <property type="protein sequence ID" value="TREG1_36660.3"/>
    <property type="gene ID" value="TREG1_36660"/>
</dbReference>
<dbReference type="Proteomes" id="UP000050795">
    <property type="component" value="Unassembled WGS sequence"/>
</dbReference>
<dbReference type="InterPro" id="IPR039992">
    <property type="entry name" value="Sep15_SelM"/>
</dbReference>
<evidence type="ECO:0000313" key="4">
    <source>
        <dbReference type="WBParaSite" id="TREG1_36660.2"/>
    </source>
</evidence>
<dbReference type="PANTHER" id="PTHR13077:SF6">
    <property type="entry name" value="SELENOPROTEIN F"/>
    <property type="match status" value="1"/>
</dbReference>
<feature type="signal peptide" evidence="1">
    <location>
        <begin position="1"/>
        <end position="19"/>
    </location>
</feature>
<organism evidence="2 3">
    <name type="scientific">Trichobilharzia regenti</name>
    <name type="common">Nasal bird schistosome</name>
    <dbReference type="NCBI Taxonomy" id="157069"/>
    <lineage>
        <taxon>Eukaryota</taxon>
        <taxon>Metazoa</taxon>
        <taxon>Spiralia</taxon>
        <taxon>Lophotrochozoa</taxon>
        <taxon>Platyhelminthes</taxon>
        <taxon>Trematoda</taxon>
        <taxon>Digenea</taxon>
        <taxon>Strigeidida</taxon>
        <taxon>Schistosomatoidea</taxon>
        <taxon>Schistosomatidae</taxon>
        <taxon>Trichobilharzia</taxon>
    </lineage>
</organism>
<evidence type="ECO:0000313" key="2">
    <source>
        <dbReference type="Proteomes" id="UP000050795"/>
    </source>
</evidence>
<protein>
    <recommendedName>
        <fullName evidence="5">15 kDa selenoprotein</fullName>
    </recommendedName>
</protein>
<keyword evidence="2" id="KW-1185">Reference proteome</keyword>
<dbReference type="WBParaSite" id="TREG1_36660.1">
    <property type="protein sequence ID" value="TREG1_36660.1"/>
    <property type="gene ID" value="TREG1_36660"/>
</dbReference>
<reference evidence="2" key="1">
    <citation type="submission" date="2022-06" db="EMBL/GenBank/DDBJ databases">
        <authorList>
            <person name="Berger JAMES D."/>
            <person name="Berger JAMES D."/>
        </authorList>
    </citation>
    <scope>NUCLEOTIDE SEQUENCE [LARGE SCALE GENOMIC DNA]</scope>
</reference>
<evidence type="ECO:0008006" key="5">
    <source>
        <dbReference type="Google" id="ProtNLM"/>
    </source>
</evidence>
<accession>A0AA85JPK3</accession>
<reference evidence="3 4" key="2">
    <citation type="submission" date="2023-11" db="UniProtKB">
        <authorList>
            <consortium name="WormBaseParasite"/>
        </authorList>
    </citation>
    <scope>IDENTIFICATION</scope>
</reference>
<proteinExistence type="predicted"/>
<evidence type="ECO:0000256" key="1">
    <source>
        <dbReference type="SAM" id="SignalP"/>
    </source>
</evidence>
<dbReference type="GO" id="GO:0016491">
    <property type="term" value="F:oxidoreductase activity"/>
    <property type="evidence" value="ECO:0007669"/>
    <property type="project" value="TreeGrafter"/>
</dbReference>
<name>A0AA85JPK3_TRIRE</name>
<evidence type="ECO:0000313" key="3">
    <source>
        <dbReference type="WBParaSite" id="TREG1_36660.1"/>
    </source>
</evidence>